<evidence type="ECO:0000313" key="3">
    <source>
        <dbReference type="Proteomes" id="UP000027195"/>
    </source>
</evidence>
<dbReference type="SUPFAM" id="SSF52047">
    <property type="entry name" value="RNI-like"/>
    <property type="match status" value="1"/>
</dbReference>
<dbReference type="InterPro" id="IPR001810">
    <property type="entry name" value="F-box_dom"/>
</dbReference>
<dbReference type="Gene3D" id="3.80.10.10">
    <property type="entry name" value="Ribonuclease Inhibitor"/>
    <property type="match status" value="1"/>
</dbReference>
<dbReference type="Proteomes" id="UP000027195">
    <property type="component" value="Unassembled WGS sequence"/>
</dbReference>
<dbReference type="InterPro" id="IPR036047">
    <property type="entry name" value="F-box-like_dom_sf"/>
</dbReference>
<organism evidence="2 3">
    <name type="scientific">Botryobasidium botryosum (strain FD-172 SS1)</name>
    <dbReference type="NCBI Taxonomy" id="930990"/>
    <lineage>
        <taxon>Eukaryota</taxon>
        <taxon>Fungi</taxon>
        <taxon>Dikarya</taxon>
        <taxon>Basidiomycota</taxon>
        <taxon>Agaricomycotina</taxon>
        <taxon>Agaricomycetes</taxon>
        <taxon>Cantharellales</taxon>
        <taxon>Botryobasidiaceae</taxon>
        <taxon>Botryobasidium</taxon>
    </lineage>
</organism>
<dbReference type="SUPFAM" id="SSF81383">
    <property type="entry name" value="F-box domain"/>
    <property type="match status" value="1"/>
</dbReference>
<dbReference type="STRING" id="930990.A0A067MQ80"/>
<feature type="domain" description="F-box" evidence="1">
    <location>
        <begin position="78"/>
        <end position="134"/>
    </location>
</feature>
<reference evidence="3" key="1">
    <citation type="journal article" date="2014" name="Proc. Natl. Acad. Sci. U.S.A.">
        <title>Extensive sampling of basidiomycete genomes demonstrates inadequacy of the white-rot/brown-rot paradigm for wood decay fungi.</title>
        <authorList>
            <person name="Riley R."/>
            <person name="Salamov A.A."/>
            <person name="Brown D.W."/>
            <person name="Nagy L.G."/>
            <person name="Floudas D."/>
            <person name="Held B.W."/>
            <person name="Levasseur A."/>
            <person name="Lombard V."/>
            <person name="Morin E."/>
            <person name="Otillar R."/>
            <person name="Lindquist E.A."/>
            <person name="Sun H."/>
            <person name="LaButti K.M."/>
            <person name="Schmutz J."/>
            <person name="Jabbour D."/>
            <person name="Luo H."/>
            <person name="Baker S.E."/>
            <person name="Pisabarro A.G."/>
            <person name="Walton J.D."/>
            <person name="Blanchette R.A."/>
            <person name="Henrissat B."/>
            <person name="Martin F."/>
            <person name="Cullen D."/>
            <person name="Hibbett D.S."/>
            <person name="Grigoriev I.V."/>
        </authorList>
    </citation>
    <scope>NUCLEOTIDE SEQUENCE [LARGE SCALE GENOMIC DNA]</scope>
    <source>
        <strain evidence="3">FD-172 SS1</strain>
    </source>
</reference>
<evidence type="ECO:0000313" key="2">
    <source>
        <dbReference type="EMBL" id="KDQ14052.1"/>
    </source>
</evidence>
<proteinExistence type="predicted"/>
<dbReference type="EMBL" id="KL198040">
    <property type="protein sequence ID" value="KDQ14052.1"/>
    <property type="molecule type" value="Genomic_DNA"/>
</dbReference>
<dbReference type="HOGENOM" id="CLU_022942_0_0_1"/>
<sequence length="580" mass="65346">MVASSDLKEKLSTKSLCLLDELIQSLKEPGGGIGTDGCDDASSYACIEEERVRFDLAAEVLLLEVSRIRAKRNAFSPINKLPVELFSRIFLFGALSDIRDSAPLPSSSIAASHVCRRWRQISLSTPSLWTHFRLKTCCEWASRAEELLLPQDVLVLPDNFNPENSQDCGDCEPNLRNMRSLRISLRALRWNFDPLSLASYMSLPAPNLTFLQLTGEEYYDDSDAHCYSHVRLPPSPFQGQHNLRHVVISCCALSWDSSIFTGLRRLELHGVPDAFHMRVDELLSILGACPAMEELAIMDCQFAQRNVPLRTVPLPRLRSLLWDTNLGYVPSWSGWFKALHNILISRNAELTLRCATSSYDIHAILGETHDLAHLGPAAPRDVSPPVQIALSRCRHLGFGYPDRKDWVNEYEDPGFPERITIDFSGEILQLFSRPTELDYHEPTPMNFGASMLMACFASHLPPDCPIRTLSLFRGEPLDGAAFVGVMRALPHLAKITLSEISFECAEEIFKALADPQWSHRIEEVVFHRSAEFLSSLAAAIEPYFRRKGKACVRRVTLRDCAEVNETTMFVLKRFVEVVQD</sequence>
<evidence type="ECO:0000259" key="1">
    <source>
        <dbReference type="Pfam" id="PF12937"/>
    </source>
</evidence>
<keyword evidence="3" id="KW-1185">Reference proteome</keyword>
<dbReference type="OrthoDB" id="2884925at2759"/>
<dbReference type="AlphaFoldDB" id="A0A067MQ80"/>
<dbReference type="Pfam" id="PF12937">
    <property type="entry name" value="F-box-like"/>
    <property type="match status" value="1"/>
</dbReference>
<dbReference type="InterPro" id="IPR032675">
    <property type="entry name" value="LRR_dom_sf"/>
</dbReference>
<gene>
    <name evidence="2" type="ORF">BOTBODRAFT_33164</name>
</gene>
<protein>
    <recommendedName>
        <fullName evidence="1">F-box domain-containing protein</fullName>
    </recommendedName>
</protein>
<dbReference type="Gene3D" id="1.20.1280.50">
    <property type="match status" value="1"/>
</dbReference>
<dbReference type="InParanoid" id="A0A067MQ80"/>
<accession>A0A067MQ80</accession>
<name>A0A067MQ80_BOTB1</name>